<evidence type="ECO:0000313" key="1">
    <source>
        <dbReference type="EMBL" id="SYV92293.1"/>
    </source>
</evidence>
<dbReference type="EC" id="2.7.7.7" evidence="1"/>
<dbReference type="GO" id="GO:0003887">
    <property type="term" value="F:DNA-directed DNA polymerase activity"/>
    <property type="evidence" value="ECO:0007669"/>
    <property type="project" value="UniProtKB-EC"/>
</dbReference>
<dbReference type="AlphaFoldDB" id="A0A3B0PRK2"/>
<dbReference type="EMBL" id="LS991953">
    <property type="protein sequence ID" value="SYV92293.1"/>
    <property type="molecule type" value="Genomic_DNA"/>
</dbReference>
<gene>
    <name evidence="1" type="primary">polC_1</name>
    <name evidence="1" type="ORF">NCTC10124_00005</name>
</gene>
<sequence length="95" mass="11409">MGYYKLYYPLEFYASFFSVKCSKFDLSAMIDFSKDGYWKIKNKIEEIEKLIRTNNKKDNKKEEDILESLNVALEMYSRGFTIQNIDIEKSDAYNW</sequence>
<accession>A0A3B0PRK2</accession>
<reference evidence="2" key="1">
    <citation type="submission" date="2018-06" db="EMBL/GenBank/DDBJ databases">
        <authorList>
            <consortium name="Pathogen Informatics"/>
        </authorList>
    </citation>
    <scope>NUCLEOTIDE SEQUENCE [LARGE SCALE GENOMIC DNA]</scope>
    <source>
        <strain evidence="2">NCTC10124</strain>
    </source>
</reference>
<keyword evidence="1" id="KW-0548">Nucleotidyltransferase</keyword>
<dbReference type="Gene3D" id="1.10.150.870">
    <property type="match status" value="1"/>
</dbReference>
<name>A0A3B0PRK2_MYCSY</name>
<dbReference type="Proteomes" id="UP000259328">
    <property type="component" value="Chromosome"/>
</dbReference>
<evidence type="ECO:0000313" key="2">
    <source>
        <dbReference type="Proteomes" id="UP000259328"/>
    </source>
</evidence>
<feature type="non-terminal residue" evidence="1">
    <location>
        <position position="95"/>
    </location>
</feature>
<proteinExistence type="predicted"/>
<keyword evidence="1" id="KW-0808">Transferase</keyword>
<protein>
    <submittedName>
        <fullName evidence="1">DNA polymerase III polC-type</fullName>
        <ecNumber evidence="1">2.7.7.7</ecNumber>
    </submittedName>
</protein>
<organism evidence="1 2">
    <name type="scientific">Mycoplasmopsis synoviae</name>
    <name type="common">Mycoplasma synoviae</name>
    <dbReference type="NCBI Taxonomy" id="2109"/>
    <lineage>
        <taxon>Bacteria</taxon>
        <taxon>Bacillati</taxon>
        <taxon>Mycoplasmatota</taxon>
        <taxon>Mycoplasmoidales</taxon>
        <taxon>Metamycoplasmataceae</taxon>
        <taxon>Mycoplasmopsis</taxon>
    </lineage>
</organism>